<evidence type="ECO:0000256" key="5">
    <source>
        <dbReference type="ARBA" id="ARBA00022990"/>
    </source>
</evidence>
<evidence type="ECO:0000256" key="4">
    <source>
        <dbReference type="ARBA" id="ARBA00022679"/>
    </source>
</evidence>
<keyword evidence="5" id="KW-0007">Acetylation</keyword>
<evidence type="ECO:0000259" key="10">
    <source>
        <dbReference type="PROSITE" id="PS51726"/>
    </source>
</evidence>
<dbReference type="GO" id="GO:0005705">
    <property type="term" value="C:polytene chromosome interband"/>
    <property type="evidence" value="ECO:0007669"/>
    <property type="project" value="UniProtKB-ARBA"/>
</dbReference>
<dbReference type="Pfam" id="PF01853">
    <property type="entry name" value="MOZ_SAS"/>
    <property type="match status" value="1"/>
</dbReference>
<dbReference type="EC" id="2.3.1.48" evidence="3 8"/>
<evidence type="ECO:0000256" key="8">
    <source>
        <dbReference type="RuleBase" id="RU361211"/>
    </source>
</evidence>
<dbReference type="GO" id="GO:0035267">
    <property type="term" value="C:NuA4 histone acetyltransferase complex"/>
    <property type="evidence" value="ECO:0007669"/>
    <property type="project" value="TreeGrafter"/>
</dbReference>
<feature type="domain" description="MYST-type HAT" evidence="10">
    <location>
        <begin position="526"/>
        <end position="800"/>
    </location>
</feature>
<feature type="compositionally biased region" description="Acidic residues" evidence="9">
    <location>
        <begin position="138"/>
        <end position="149"/>
    </location>
</feature>
<dbReference type="PROSITE" id="PS51726">
    <property type="entry name" value="MYST_HAT"/>
    <property type="match status" value="1"/>
</dbReference>
<dbReference type="GO" id="GO:0006355">
    <property type="term" value="P:regulation of DNA-templated transcription"/>
    <property type="evidence" value="ECO:0007669"/>
    <property type="project" value="InterPro"/>
</dbReference>
<keyword evidence="11" id="KW-1185">Reference proteome</keyword>
<comment type="subcellular location">
    <subcellularLocation>
        <location evidence="1 8">Nucleus</location>
    </subcellularLocation>
</comment>
<dbReference type="FunFam" id="3.30.60.60:FF:000001">
    <property type="entry name" value="Histone acetyltransferase"/>
    <property type="match status" value="1"/>
</dbReference>
<evidence type="ECO:0000256" key="1">
    <source>
        <dbReference type="ARBA" id="ARBA00004123"/>
    </source>
</evidence>
<proteinExistence type="inferred from homology"/>
<evidence type="ECO:0000313" key="12">
    <source>
        <dbReference type="RefSeq" id="XP_030381934.1"/>
    </source>
</evidence>
<gene>
    <name evidence="12" type="primary">LOC115629581</name>
</gene>
<feature type="compositionally biased region" description="Basic and acidic residues" evidence="9">
    <location>
        <begin position="237"/>
        <end position="246"/>
    </location>
</feature>
<dbReference type="InterPro" id="IPR002717">
    <property type="entry name" value="HAT_MYST-type"/>
</dbReference>
<dbReference type="Pfam" id="PF11717">
    <property type="entry name" value="Tudor-knot"/>
    <property type="match status" value="1"/>
</dbReference>
<dbReference type="FunFam" id="1.10.10.10:FF:000022">
    <property type="entry name" value="Histone acetyltransferase"/>
    <property type="match status" value="1"/>
</dbReference>
<comment type="similarity">
    <text evidence="2 8">Belongs to the MYST (SAS/MOZ) family.</text>
</comment>
<dbReference type="PANTHER" id="PTHR10615">
    <property type="entry name" value="HISTONE ACETYLTRANSFERASE"/>
    <property type="match status" value="1"/>
</dbReference>
<dbReference type="GO" id="GO:0072487">
    <property type="term" value="C:MSL complex"/>
    <property type="evidence" value="ECO:0007669"/>
    <property type="project" value="TreeGrafter"/>
</dbReference>
<dbReference type="Gene3D" id="2.30.30.140">
    <property type="match status" value="1"/>
</dbReference>
<feature type="compositionally biased region" description="Acidic residues" evidence="9">
    <location>
        <begin position="263"/>
        <end position="286"/>
    </location>
</feature>
<evidence type="ECO:0000256" key="6">
    <source>
        <dbReference type="ARBA" id="ARBA00023242"/>
    </source>
</evidence>
<evidence type="ECO:0000313" key="11">
    <source>
        <dbReference type="Proteomes" id="UP000504634"/>
    </source>
</evidence>
<keyword evidence="6 8" id="KW-0539">Nucleus</keyword>
<dbReference type="Gene3D" id="3.40.630.30">
    <property type="match status" value="1"/>
</dbReference>
<reference evidence="12" key="1">
    <citation type="submission" date="2025-08" db="UniProtKB">
        <authorList>
            <consortium name="RefSeq"/>
        </authorList>
    </citation>
    <scope>IDENTIFICATION</scope>
    <source>
        <strain evidence="12">11010-0011.00</strain>
        <tissue evidence="12">Whole body</tissue>
    </source>
</reference>
<evidence type="ECO:0000256" key="2">
    <source>
        <dbReference type="ARBA" id="ARBA00010107"/>
    </source>
</evidence>
<feature type="compositionally biased region" description="Acidic residues" evidence="9">
    <location>
        <begin position="345"/>
        <end position="354"/>
    </location>
</feature>
<evidence type="ECO:0000256" key="3">
    <source>
        <dbReference type="ARBA" id="ARBA00013184"/>
    </source>
</evidence>
<organism evidence="11 12">
    <name type="scientific">Drosophila lebanonensis</name>
    <name type="common">Fruit fly</name>
    <name type="synonym">Scaptodrosophila lebanonensis</name>
    <dbReference type="NCBI Taxonomy" id="7225"/>
    <lineage>
        <taxon>Eukaryota</taxon>
        <taxon>Metazoa</taxon>
        <taxon>Ecdysozoa</taxon>
        <taxon>Arthropoda</taxon>
        <taxon>Hexapoda</taxon>
        <taxon>Insecta</taxon>
        <taxon>Pterygota</taxon>
        <taxon>Neoptera</taxon>
        <taxon>Endopterygota</taxon>
        <taxon>Diptera</taxon>
        <taxon>Brachycera</taxon>
        <taxon>Muscomorpha</taxon>
        <taxon>Ephydroidea</taxon>
        <taxon>Drosophilidae</taxon>
        <taxon>Scaptodrosophila</taxon>
    </lineage>
</organism>
<dbReference type="InterPro" id="IPR036388">
    <property type="entry name" value="WH-like_DNA-bd_sf"/>
</dbReference>
<dbReference type="FunFam" id="3.40.630.30:FF:000002">
    <property type="entry name" value="Histone acetyltransferase"/>
    <property type="match status" value="1"/>
</dbReference>
<feature type="compositionally biased region" description="Basic and acidic residues" evidence="9">
    <location>
        <begin position="57"/>
        <end position="71"/>
    </location>
</feature>
<dbReference type="GeneID" id="115629581"/>
<protein>
    <recommendedName>
        <fullName evidence="3 8">Histone acetyltransferase</fullName>
        <ecNumber evidence="3 8">2.3.1.48</ecNumber>
    </recommendedName>
</protein>
<dbReference type="InterPro" id="IPR025995">
    <property type="entry name" value="Tudor-knot"/>
</dbReference>
<dbReference type="OrthoDB" id="787137at2759"/>
<feature type="active site" description="Proton donor/acceptor" evidence="7">
    <location>
        <position position="702"/>
    </location>
</feature>
<feature type="region of interest" description="Disordered" evidence="9">
    <location>
        <begin position="1"/>
        <end position="381"/>
    </location>
</feature>
<dbReference type="InterPro" id="IPR016197">
    <property type="entry name" value="Chromo-like_dom_sf"/>
</dbReference>
<dbReference type="Gene3D" id="3.30.60.60">
    <property type="entry name" value="N-acetyl transferase-like"/>
    <property type="match status" value="1"/>
</dbReference>
<dbReference type="AlphaFoldDB" id="A0A6J2U0Q4"/>
<dbReference type="InterPro" id="IPR016181">
    <property type="entry name" value="Acyl_CoA_acyltransferase"/>
</dbReference>
<dbReference type="CDD" id="cd04301">
    <property type="entry name" value="NAT_SF"/>
    <property type="match status" value="1"/>
</dbReference>
<dbReference type="Gene3D" id="1.10.10.10">
    <property type="entry name" value="Winged helix-like DNA-binding domain superfamily/Winged helix DNA-binding domain"/>
    <property type="match status" value="1"/>
</dbReference>
<evidence type="ECO:0000256" key="9">
    <source>
        <dbReference type="SAM" id="MobiDB-lite"/>
    </source>
</evidence>
<feature type="compositionally biased region" description="Pro residues" evidence="9">
    <location>
        <begin position="316"/>
        <end position="325"/>
    </location>
</feature>
<dbReference type="Pfam" id="PF17772">
    <property type="entry name" value="zf-MYST"/>
    <property type="match status" value="1"/>
</dbReference>
<dbReference type="SUPFAM" id="SSF55729">
    <property type="entry name" value="Acyl-CoA N-acyltransferases (Nat)"/>
    <property type="match status" value="1"/>
</dbReference>
<dbReference type="RefSeq" id="XP_030381934.1">
    <property type="nucleotide sequence ID" value="XM_030526074.1"/>
</dbReference>
<name>A0A6J2U0Q4_DROLE</name>
<dbReference type="InterPro" id="IPR040706">
    <property type="entry name" value="Zf-MYST"/>
</dbReference>
<dbReference type="PANTHER" id="PTHR10615:SF82">
    <property type="entry name" value="HISTONE ACETYLTRANSFERASE KAT8"/>
    <property type="match status" value="1"/>
</dbReference>
<dbReference type="GO" id="GO:0140861">
    <property type="term" value="P:DNA repair-dependent chromatin remodeling"/>
    <property type="evidence" value="ECO:0007669"/>
    <property type="project" value="UniProtKB-ARBA"/>
</dbReference>
<feature type="compositionally biased region" description="Low complexity" evidence="9">
    <location>
        <begin position="111"/>
        <end position="133"/>
    </location>
</feature>
<evidence type="ECO:0000256" key="7">
    <source>
        <dbReference type="PIRSR" id="PIRSR602717-51"/>
    </source>
</evidence>
<keyword evidence="4" id="KW-0808">Transferase</keyword>
<dbReference type="GO" id="GO:0046972">
    <property type="term" value="F:histone H4K16 acetyltransferase activity"/>
    <property type="evidence" value="ECO:0007669"/>
    <property type="project" value="TreeGrafter"/>
</dbReference>
<dbReference type="GO" id="GO:0005634">
    <property type="term" value="C:nucleus"/>
    <property type="evidence" value="ECO:0007669"/>
    <property type="project" value="UniProtKB-SubCell"/>
</dbReference>
<accession>A0A6J2U0Q4</accession>
<sequence>MSVADLENIRGDEPMTLDGQNNSDNYAMGGPPRTPVHDAAAELNASLDISGSTESDPTERSEKSIENRDSGDEFGGNAETRVPRAPRSDDSPVSVDMTTIGQPPKRRRIDSQSSSDSSSASSSSGEQSESGTSHSEEGSEDDGTEEGTDEQSPNTVVNLGESSAPDELSKHASGTSEAVGSVETEEEAHMEEYCGGDPDIDEDPALSNVPETPQSPTDDGEDLDLPTFMHARYVSNKSEEHLDGSRPKSQTIVNKQEQQQDQPEIEQIDSSSEEEPDDEEDDNEEEGNNKEENIPPVKHTFVLTPRDPRQRVRQQPPSPPPPPAPVRNELNEEIESISSTSDEGSSTDEDDNELDSTSRETITATETTDAEGDAPLQQIDINENPEKIYYIRRTDGTVHPAHVLQQRSTDNSSVPNEYYVHYVGLNRRLDEWVKRHRISDNPDDLGGITAPTQPGTSQAAVVERHKRQPYKDYFLTANENQRYDYSDRKMTRYQKRRYDEINHVQKSYAELSALQAAVEKEHQSITKIKYIDKLQFGKYEIVTWYFSPFPGEYRNAQTLYVCEYCLKYMRLEKSYRYHLQQCTRRHPPGREIYRKDTISIYEVNGKDDALYCQLLCLMAKLFLDHKALYFDMDPFLFYILCEIDKEGSHIVGYFSKEKVSLDNYNVACILVLPPHQRKGYGKLLIAFSYELSRKEGVIGSPEQPLSDLGRLSYRSYWGYTLLELMKECRSSSQSIKELSELSGMTTDDIIYTLQSMKMIKYWKGQHVICVTPKTINDLLQLPQYKRPKLTIDLDCLDWRPHNTVHPRLGLPPPQ</sequence>
<dbReference type="InterPro" id="IPR050603">
    <property type="entry name" value="MYST_HAT"/>
</dbReference>
<comment type="catalytic activity">
    <reaction evidence="8">
        <text>L-lysyl-[protein] + acetyl-CoA = N(6)-acetyl-L-lysyl-[protein] + CoA + H(+)</text>
        <dbReference type="Rhea" id="RHEA:45948"/>
        <dbReference type="Rhea" id="RHEA-COMP:9752"/>
        <dbReference type="Rhea" id="RHEA-COMP:10731"/>
        <dbReference type="ChEBI" id="CHEBI:15378"/>
        <dbReference type="ChEBI" id="CHEBI:29969"/>
        <dbReference type="ChEBI" id="CHEBI:57287"/>
        <dbReference type="ChEBI" id="CHEBI:57288"/>
        <dbReference type="ChEBI" id="CHEBI:61930"/>
        <dbReference type="EC" id="2.3.1.48"/>
    </reaction>
</comment>
<dbReference type="SUPFAM" id="SSF54160">
    <property type="entry name" value="Chromo domain-like"/>
    <property type="match status" value="1"/>
</dbReference>
<dbReference type="Proteomes" id="UP000504634">
    <property type="component" value="Unplaced"/>
</dbReference>
<dbReference type="GO" id="GO:0044545">
    <property type="term" value="C:NSL complex"/>
    <property type="evidence" value="ECO:0007669"/>
    <property type="project" value="TreeGrafter"/>
</dbReference>